<dbReference type="AlphaFoldDB" id="A0A538TZ21"/>
<feature type="chain" id="PRO_5022124920" evidence="2">
    <location>
        <begin position="27"/>
        <end position="328"/>
    </location>
</feature>
<keyword evidence="2" id="KW-0732">Signal</keyword>
<evidence type="ECO:0000256" key="2">
    <source>
        <dbReference type="SAM" id="SignalP"/>
    </source>
</evidence>
<dbReference type="EMBL" id="VBPA01000371">
    <property type="protein sequence ID" value="TMQ68882.1"/>
    <property type="molecule type" value="Genomic_DNA"/>
</dbReference>
<protein>
    <submittedName>
        <fullName evidence="3">Uncharacterized protein</fullName>
    </submittedName>
</protein>
<feature type="compositionally biased region" description="Basic and acidic residues" evidence="1">
    <location>
        <begin position="312"/>
        <end position="321"/>
    </location>
</feature>
<evidence type="ECO:0000313" key="3">
    <source>
        <dbReference type="EMBL" id="TMQ68882.1"/>
    </source>
</evidence>
<feature type="signal peptide" evidence="2">
    <location>
        <begin position="1"/>
        <end position="26"/>
    </location>
</feature>
<evidence type="ECO:0000256" key="1">
    <source>
        <dbReference type="SAM" id="MobiDB-lite"/>
    </source>
</evidence>
<reference evidence="3 4" key="1">
    <citation type="journal article" date="2019" name="Nat. Microbiol.">
        <title>Mediterranean grassland soil C-N compound turnover is dependent on rainfall and depth, and is mediated by genomically divergent microorganisms.</title>
        <authorList>
            <person name="Diamond S."/>
            <person name="Andeer P.F."/>
            <person name="Li Z."/>
            <person name="Crits-Christoph A."/>
            <person name="Burstein D."/>
            <person name="Anantharaman K."/>
            <person name="Lane K.R."/>
            <person name="Thomas B.C."/>
            <person name="Pan C."/>
            <person name="Northen T.R."/>
            <person name="Banfield J.F."/>
        </authorList>
    </citation>
    <scope>NUCLEOTIDE SEQUENCE [LARGE SCALE GENOMIC DNA]</scope>
    <source>
        <strain evidence="3">WS_10</strain>
    </source>
</reference>
<organism evidence="3 4">
    <name type="scientific">Eiseniibacteriota bacterium</name>
    <dbReference type="NCBI Taxonomy" id="2212470"/>
    <lineage>
        <taxon>Bacteria</taxon>
        <taxon>Candidatus Eiseniibacteriota</taxon>
    </lineage>
</organism>
<dbReference type="Proteomes" id="UP000319836">
    <property type="component" value="Unassembled WGS sequence"/>
</dbReference>
<gene>
    <name evidence="3" type="ORF">E6K80_13520</name>
</gene>
<evidence type="ECO:0000313" key="4">
    <source>
        <dbReference type="Proteomes" id="UP000319836"/>
    </source>
</evidence>
<name>A0A538TZ21_UNCEI</name>
<proteinExistence type="predicted"/>
<sequence length="328" mass="35961">MRSTTTRRALWAVLFAQLAAVSMAHAKADPVESEGIQQLQAHMWRSPQSPAGDFKNRTATPAAIPDIYGPGAVLTVGNVVMKVTNYGLIGNPFTNISSDPSGQWPGASGIEYLDFILLALGGVNPTATDPTAVRRVSYLPEWWPPSSDPEDRMYRAYDGIINGNRLVNDDGDHDPFTGQDLVDEDFLDGRDNDGDGRVDEDYGALGQLMFSCVMVDDTPAAFASSTSEAHVPLVTEVRQLGWAYSVPGFTDFDVVQWDIYNRSKHTLDSMYVGIRVDIDAGPERGIQDAGRSGGPPFPAEHDPIGRSRHPLSRAEDPDQRILRARFRR</sequence>
<feature type="region of interest" description="Disordered" evidence="1">
    <location>
        <begin position="282"/>
        <end position="328"/>
    </location>
</feature>
<comment type="caution">
    <text evidence="3">The sequence shown here is derived from an EMBL/GenBank/DDBJ whole genome shotgun (WGS) entry which is preliminary data.</text>
</comment>
<accession>A0A538TZ21</accession>